<feature type="transmembrane region" description="Helical" evidence="1">
    <location>
        <begin position="154"/>
        <end position="183"/>
    </location>
</feature>
<dbReference type="RefSeq" id="WP_046125148.1">
    <property type="nucleotide sequence ID" value="NZ_CP120939.1"/>
</dbReference>
<feature type="transmembrane region" description="Helical" evidence="1">
    <location>
        <begin position="286"/>
        <end position="306"/>
    </location>
</feature>
<dbReference type="AlphaFoldDB" id="A0A0V8DPV6"/>
<evidence type="ECO:0000313" key="2">
    <source>
        <dbReference type="EMBL" id="KSU15686.1"/>
    </source>
</evidence>
<gene>
    <name evidence="2" type="ORF">LMG9449_2213</name>
</gene>
<dbReference type="Proteomes" id="UP000053612">
    <property type="component" value="Unassembled WGS sequence"/>
</dbReference>
<sequence length="314" mass="35710">MKNTFKQELYYMFHSKLIVIFLSITTLLVFLGALQAINLQKSSVVQFEQTKSIYKNKTDFLKDLRKNYTESNITDEETNINTEINNSARYSYDYVQKSNYQLTSTGFPLFIMKYLGLIFLPLVMGILGILLSTTDYKYGTYKRRLSTNSWKEIIVGKILGLSNVILGLYFYILILSMVVGLILPNFAQYIDLKQYNIESITPSFSSGFTLILCVLVLALITGILSFLISLSIKSLFVSLIGFLVYYLAIPNLGKYDYKNVVMNIFSTASKEVLGQPIPYIPLDIKVSIILVIIYVALVSTGALIIFNKYTKYSM</sequence>
<proteinExistence type="predicted"/>
<feature type="transmembrane region" description="Helical" evidence="1">
    <location>
        <begin position="203"/>
        <end position="228"/>
    </location>
</feature>
<feature type="transmembrane region" description="Helical" evidence="1">
    <location>
        <begin position="114"/>
        <end position="133"/>
    </location>
</feature>
<reference evidence="3" key="1">
    <citation type="submission" date="2015-10" db="EMBL/GenBank/DDBJ databases">
        <title>Draft Genome Sequences of 11 Lactococcus lactis subspecies cremoris strains.</title>
        <authorList>
            <person name="Wels M."/>
            <person name="Backus L."/>
            <person name="Boekhorst J."/>
            <person name="Dijkstra A."/>
            <person name="Beerthuizen M."/>
            <person name="Kelly W."/>
            <person name="Siezen R."/>
            <person name="Bachmann H."/>
            <person name="Van Hijum S."/>
        </authorList>
    </citation>
    <scope>NUCLEOTIDE SEQUENCE [LARGE SCALE GENOMIC DNA]</scope>
    <source>
        <strain evidence="3">LMG9449</strain>
    </source>
</reference>
<protein>
    <submittedName>
        <fullName evidence="2">ABC transporter permease protein</fullName>
    </submittedName>
</protein>
<accession>A0A0V8DPV6</accession>
<dbReference type="PATRIC" id="fig|1360.109.peg.2433"/>
<organism evidence="2 3">
    <name type="scientific">Lactococcus lactis subsp. lactis</name>
    <name type="common">Streptococcus lactis</name>
    <dbReference type="NCBI Taxonomy" id="1360"/>
    <lineage>
        <taxon>Bacteria</taxon>
        <taxon>Bacillati</taxon>
        <taxon>Bacillota</taxon>
        <taxon>Bacilli</taxon>
        <taxon>Lactobacillales</taxon>
        <taxon>Streptococcaceae</taxon>
        <taxon>Lactococcus</taxon>
    </lineage>
</organism>
<dbReference type="EMBL" id="LKLS01000189">
    <property type="protein sequence ID" value="KSU15686.1"/>
    <property type="molecule type" value="Genomic_DNA"/>
</dbReference>
<keyword evidence="1" id="KW-1133">Transmembrane helix</keyword>
<comment type="caution">
    <text evidence="2">The sequence shown here is derived from an EMBL/GenBank/DDBJ whole genome shotgun (WGS) entry which is preliminary data.</text>
</comment>
<keyword evidence="1" id="KW-0472">Membrane</keyword>
<dbReference type="PANTHER" id="PTHR37305">
    <property type="entry name" value="INTEGRAL MEMBRANE PROTEIN-RELATED"/>
    <property type="match status" value="1"/>
</dbReference>
<keyword evidence="1" id="KW-0812">Transmembrane</keyword>
<evidence type="ECO:0000256" key="1">
    <source>
        <dbReference type="SAM" id="Phobius"/>
    </source>
</evidence>
<feature type="transmembrane region" description="Helical" evidence="1">
    <location>
        <begin position="235"/>
        <end position="253"/>
    </location>
</feature>
<dbReference type="PANTHER" id="PTHR37305:SF1">
    <property type="entry name" value="MEMBRANE PROTEIN"/>
    <property type="match status" value="1"/>
</dbReference>
<evidence type="ECO:0000313" key="3">
    <source>
        <dbReference type="Proteomes" id="UP000053612"/>
    </source>
</evidence>
<name>A0A0V8DPV6_LACLL</name>